<dbReference type="RefSeq" id="WP_239675142.1">
    <property type="nucleotide sequence ID" value="NZ_CP070499.1"/>
</dbReference>
<evidence type="ECO:0000259" key="3">
    <source>
        <dbReference type="Pfam" id="PF13559"/>
    </source>
</evidence>
<keyword evidence="2" id="KW-1133">Transmembrane helix</keyword>
<evidence type="ECO:0000313" key="4">
    <source>
        <dbReference type="EMBL" id="QSB13078.1"/>
    </source>
</evidence>
<evidence type="ECO:0000313" key="5">
    <source>
        <dbReference type="Proteomes" id="UP000662857"/>
    </source>
</evidence>
<feature type="transmembrane region" description="Helical" evidence="2">
    <location>
        <begin position="81"/>
        <end position="103"/>
    </location>
</feature>
<dbReference type="KEGG" id="nhy:JQS43_15645"/>
<dbReference type="Pfam" id="PF13559">
    <property type="entry name" value="DUF4129"/>
    <property type="match status" value="1"/>
</dbReference>
<evidence type="ECO:0000256" key="2">
    <source>
        <dbReference type="SAM" id="Phobius"/>
    </source>
</evidence>
<dbReference type="Proteomes" id="UP000662857">
    <property type="component" value="Chromosome"/>
</dbReference>
<feature type="region of interest" description="Disordered" evidence="1">
    <location>
        <begin position="31"/>
        <end position="60"/>
    </location>
</feature>
<keyword evidence="2" id="KW-0472">Membrane</keyword>
<sequence length="248" mass="26040">MVDRLRRLLPILLVAVGLGLAGVAAAGPGLTGGLAPPPEEEPALVESPDDGQGEPTGVPVRSTEEFVSTDFPGWLTWPVTLFGLLVVTTAVGTVLFLLVRYLLTERIVRRPVHHRAASQPDGALRAEAVRDAVTAGLADLDAGGDPRRVVIACWLRLERVAAEAGTPRYAADTPADLVARLLAAHQVSDETLAELADAYRSARYAPDAVRAELVTRARAALADIAGQLGADQLGTGQLGAGQPAERMR</sequence>
<feature type="compositionally biased region" description="Acidic residues" evidence="1">
    <location>
        <begin position="38"/>
        <end position="52"/>
    </location>
</feature>
<proteinExistence type="predicted"/>
<dbReference type="EMBL" id="CP070499">
    <property type="protein sequence ID" value="QSB13078.1"/>
    <property type="molecule type" value="Genomic_DNA"/>
</dbReference>
<feature type="domain" description="Protein-glutamine gamma-glutamyltransferase-like C-terminal" evidence="3">
    <location>
        <begin position="153"/>
        <end position="221"/>
    </location>
</feature>
<accession>A0A895YH95</accession>
<organism evidence="4 5">
    <name type="scientific">Natronosporangium hydrolyticum</name>
    <dbReference type="NCBI Taxonomy" id="2811111"/>
    <lineage>
        <taxon>Bacteria</taxon>
        <taxon>Bacillati</taxon>
        <taxon>Actinomycetota</taxon>
        <taxon>Actinomycetes</taxon>
        <taxon>Micromonosporales</taxon>
        <taxon>Micromonosporaceae</taxon>
        <taxon>Natronosporangium</taxon>
    </lineage>
</organism>
<keyword evidence="2" id="KW-0812">Transmembrane</keyword>
<dbReference type="AlphaFoldDB" id="A0A895YH95"/>
<protein>
    <submittedName>
        <fullName evidence="4">DUF4129 domain-containing protein</fullName>
    </submittedName>
</protein>
<name>A0A895YH95_9ACTN</name>
<dbReference type="InterPro" id="IPR025403">
    <property type="entry name" value="TgpA-like_C"/>
</dbReference>
<keyword evidence="5" id="KW-1185">Reference proteome</keyword>
<evidence type="ECO:0000256" key="1">
    <source>
        <dbReference type="SAM" id="MobiDB-lite"/>
    </source>
</evidence>
<gene>
    <name evidence="4" type="ORF">JQS43_15645</name>
</gene>
<reference evidence="4" key="1">
    <citation type="submission" date="2021-02" db="EMBL/GenBank/DDBJ databases">
        <title>Natrosporangium hydrolyticum gen. nov., sp. nov, a haloalkaliphilic actinobacterium from a soda solonchak soil.</title>
        <authorList>
            <person name="Sorokin D.Y."/>
            <person name="Khijniak T.V."/>
            <person name="Zakharycheva A.P."/>
            <person name="Boueva O.V."/>
            <person name="Ariskina E.V."/>
            <person name="Hahnke R.L."/>
            <person name="Bunk B."/>
            <person name="Sproer C."/>
            <person name="Schumann P."/>
            <person name="Evtushenko L.I."/>
            <person name="Kublanov I.V."/>
        </authorList>
    </citation>
    <scope>NUCLEOTIDE SEQUENCE</scope>
    <source>
        <strain evidence="4">DSM 106523</strain>
    </source>
</reference>